<gene>
    <name evidence="1" type="ORF">SAMN05444407_109111</name>
</gene>
<organism evidence="1 2">
    <name type="scientific">Chryseobacterium contaminans</name>
    <dbReference type="NCBI Taxonomy" id="1423959"/>
    <lineage>
        <taxon>Bacteria</taxon>
        <taxon>Pseudomonadati</taxon>
        <taxon>Bacteroidota</taxon>
        <taxon>Flavobacteriia</taxon>
        <taxon>Flavobacteriales</taxon>
        <taxon>Weeksellaceae</taxon>
        <taxon>Chryseobacterium group</taxon>
        <taxon>Chryseobacterium</taxon>
    </lineage>
</organism>
<evidence type="ECO:0000313" key="1">
    <source>
        <dbReference type="EMBL" id="SHM09251.1"/>
    </source>
</evidence>
<proteinExistence type="predicted"/>
<dbReference type="AlphaFoldDB" id="A0A1M7FYX5"/>
<reference evidence="1 2" key="1">
    <citation type="submission" date="2016-11" db="EMBL/GenBank/DDBJ databases">
        <authorList>
            <person name="Jaros S."/>
            <person name="Januszkiewicz K."/>
            <person name="Wedrychowicz H."/>
        </authorList>
    </citation>
    <scope>NUCLEOTIDE SEQUENCE [LARGE SCALE GENOMIC DNA]</scope>
    <source>
        <strain evidence="1 2">DSM 27621</strain>
    </source>
</reference>
<protein>
    <submittedName>
        <fullName evidence="1">Uncharacterized protein</fullName>
    </submittedName>
</protein>
<dbReference type="EMBL" id="FRBM01000009">
    <property type="protein sequence ID" value="SHM09251.1"/>
    <property type="molecule type" value="Genomic_DNA"/>
</dbReference>
<accession>A0A1M7FYX5</accession>
<sequence>MVNDSILPFLFYLYNKIGSIIAVNLKETTN</sequence>
<evidence type="ECO:0000313" key="2">
    <source>
        <dbReference type="Proteomes" id="UP000184069"/>
    </source>
</evidence>
<dbReference type="Proteomes" id="UP000184069">
    <property type="component" value="Unassembled WGS sequence"/>
</dbReference>
<name>A0A1M7FYX5_9FLAO</name>